<gene>
    <name evidence="4" type="ORF">MACH21_24740</name>
</gene>
<dbReference type="Pfam" id="PF00583">
    <property type="entry name" value="Acetyltransf_1"/>
    <property type="match status" value="1"/>
</dbReference>
<dbReference type="InterPro" id="IPR000182">
    <property type="entry name" value="GNAT_dom"/>
</dbReference>
<feature type="domain" description="N-acetyltransferase" evidence="3">
    <location>
        <begin position="1"/>
        <end position="156"/>
    </location>
</feature>
<dbReference type="KEGG" id="rmai:MACH21_24740"/>
<dbReference type="EMBL" id="AP027266">
    <property type="protein sequence ID" value="BDW86297.1"/>
    <property type="molecule type" value="Genomic_DNA"/>
</dbReference>
<dbReference type="GO" id="GO:0016747">
    <property type="term" value="F:acyltransferase activity, transferring groups other than amino-acyl groups"/>
    <property type="evidence" value="ECO:0007669"/>
    <property type="project" value="InterPro"/>
</dbReference>
<sequence>MIRAGRPEDAEAIAAIWNIIIRETSHTFTTAEKDPATLATQIGQQPYFVACEGGAVVGFVTWSQFRAGPGYAHTQEHSIHIARAARGRGLGRALMTRAEAEAKAMGHHSMIAGVAGENAGGAAFHAAIGYREIARLPQVGWKFGRWHDLVLMQKIL</sequence>
<evidence type="ECO:0000256" key="1">
    <source>
        <dbReference type="ARBA" id="ARBA00022679"/>
    </source>
</evidence>
<keyword evidence="1" id="KW-0808">Transferase</keyword>
<dbReference type="PANTHER" id="PTHR43072">
    <property type="entry name" value="N-ACETYLTRANSFERASE"/>
    <property type="match status" value="1"/>
</dbReference>
<protein>
    <submittedName>
        <fullName evidence="4">N-acetyltransferase</fullName>
    </submittedName>
</protein>
<dbReference type="InterPro" id="IPR016181">
    <property type="entry name" value="Acyl_CoA_acyltransferase"/>
</dbReference>
<evidence type="ECO:0000259" key="3">
    <source>
        <dbReference type="PROSITE" id="PS51186"/>
    </source>
</evidence>
<dbReference type="AlphaFoldDB" id="A0AA48H6A2"/>
<evidence type="ECO:0000256" key="2">
    <source>
        <dbReference type="ARBA" id="ARBA00023315"/>
    </source>
</evidence>
<dbReference type="Proteomes" id="UP001337723">
    <property type="component" value="Chromosome"/>
</dbReference>
<organism evidence="4 5">
    <name type="scientific">Roseicyclus marinus</name>
    <dbReference type="NCBI Taxonomy" id="2161673"/>
    <lineage>
        <taxon>Bacteria</taxon>
        <taxon>Pseudomonadati</taxon>
        <taxon>Pseudomonadota</taxon>
        <taxon>Alphaproteobacteria</taxon>
        <taxon>Rhodobacterales</taxon>
        <taxon>Roseobacteraceae</taxon>
        <taxon>Roseicyclus</taxon>
    </lineage>
</organism>
<dbReference type="Gene3D" id="3.40.630.30">
    <property type="match status" value="1"/>
</dbReference>
<keyword evidence="2" id="KW-0012">Acyltransferase</keyword>
<evidence type="ECO:0000313" key="4">
    <source>
        <dbReference type="EMBL" id="BDW86297.1"/>
    </source>
</evidence>
<dbReference type="RefSeq" id="WP_338272228.1">
    <property type="nucleotide sequence ID" value="NZ_AP027266.1"/>
</dbReference>
<keyword evidence="5" id="KW-1185">Reference proteome</keyword>
<dbReference type="PANTHER" id="PTHR43072:SF23">
    <property type="entry name" value="UPF0039 PROTEIN C11D3.02C"/>
    <property type="match status" value="1"/>
</dbReference>
<name>A0AA48H6A2_9RHOB</name>
<reference evidence="4 5" key="1">
    <citation type="submission" date="2023-01" db="EMBL/GenBank/DDBJ databases">
        <title>Complete genome sequence of Roseicyclus marinus strain Dej080120_10.</title>
        <authorList>
            <person name="Ueki S."/>
            <person name="Maruyama F."/>
        </authorList>
    </citation>
    <scope>NUCLEOTIDE SEQUENCE [LARGE SCALE GENOMIC DNA]</scope>
    <source>
        <strain evidence="4 5">Dej080120_10</strain>
    </source>
</reference>
<evidence type="ECO:0000313" key="5">
    <source>
        <dbReference type="Proteomes" id="UP001337723"/>
    </source>
</evidence>
<dbReference type="PROSITE" id="PS51186">
    <property type="entry name" value="GNAT"/>
    <property type="match status" value="1"/>
</dbReference>
<dbReference type="CDD" id="cd04301">
    <property type="entry name" value="NAT_SF"/>
    <property type="match status" value="1"/>
</dbReference>
<proteinExistence type="predicted"/>
<dbReference type="SUPFAM" id="SSF55729">
    <property type="entry name" value="Acyl-CoA N-acyltransferases (Nat)"/>
    <property type="match status" value="1"/>
</dbReference>
<accession>A0AA48H6A2</accession>